<evidence type="ECO:0000256" key="5">
    <source>
        <dbReference type="ARBA" id="ARBA00022949"/>
    </source>
</evidence>
<evidence type="ECO:0000256" key="3">
    <source>
        <dbReference type="ARBA" id="ARBA00022737"/>
    </source>
</evidence>
<comment type="subcellular location">
    <subcellularLocation>
        <location evidence="1">Cell junction</location>
    </subcellularLocation>
</comment>
<dbReference type="Pfam" id="PF00514">
    <property type="entry name" value="Arm"/>
    <property type="match status" value="1"/>
</dbReference>
<sequence>MMSLDPLKSALSIGNLDDTSLAVPSEKQHGSGQQRVLEQVQTIRRIKSRSGTRSGTRSGQSRTHSSSSRSGSASLSPTSPVHDVVFKEGLKSYLTMSNPGIVIGNGFSKSLNQEKTMNRQTLINSKGVSMKMNTGASGYQYERILCPVSPVSPVSPVAVGQPNSSRSEPDLPRPQYVSIPRQRFLSSRATRKFVTSDLQYMPSRINQQKQPNMNGISQTKASTQFVCSQVDSAKRFSKYLDSGGTVKVKAEASSNGNRGATDLTMKEAVECLSSDHEAFQHCGASYIQHNVFVDDNAKEEVLKLNGIRPLVGLLRSPNSQVSQTASAALRNLSFKNNNTKEAIHENGGITVAADLLSDTDSAEIKKQLTGLLWNLSSSDNLKPDLLKSALPSLMENVILPYTTGPNRAKHDPELFFNATGCLRNLSSAKQNNRQAMRKCRGLVDSLVSYVQDCVEAGKPDEKSVENCMCILHNLTFQLEDEAAALFSNYTKLAKTLNRSSSQENTSSIGCFSPQSKSPVIERQFDIPINEEPNPSGAGLLLHSKTLQTYLKLLGSSKREETLEACSGALQNLTANEGIFSSAMCQIIVQKLKGLNVISDLLKSNKANIQKNTVALVGNMTRNPNLRSEIAEKTLPELTSIITAHDKGDQSDETLAMACQATNSLILKRPDLGNTVLNRMLINSLTSLSGNTNLKKASKAASLLLYNMWSDNELQSVLKRRGMTKASFINDVTTMAMKSVQVVE</sequence>
<proteinExistence type="inferred from homology"/>
<reference evidence="8" key="3">
    <citation type="submission" date="2025-09" db="UniProtKB">
        <authorList>
            <consortium name="Ensembl"/>
        </authorList>
    </citation>
    <scope>IDENTIFICATION</scope>
</reference>
<reference evidence="8" key="1">
    <citation type="submission" date="2021-04" db="EMBL/GenBank/DDBJ databases">
        <authorList>
            <consortium name="Wellcome Sanger Institute Data Sharing"/>
        </authorList>
    </citation>
    <scope>NUCLEOTIDE SEQUENCE [LARGE SCALE GENOMIC DNA]</scope>
</reference>
<evidence type="ECO:0000313" key="9">
    <source>
        <dbReference type="Proteomes" id="UP000472264"/>
    </source>
</evidence>
<organism evidence="8 9">
    <name type="scientific">Echeneis naucrates</name>
    <name type="common">Live sharksucker</name>
    <dbReference type="NCBI Taxonomy" id="173247"/>
    <lineage>
        <taxon>Eukaryota</taxon>
        <taxon>Metazoa</taxon>
        <taxon>Chordata</taxon>
        <taxon>Craniata</taxon>
        <taxon>Vertebrata</taxon>
        <taxon>Euteleostomi</taxon>
        <taxon>Actinopterygii</taxon>
        <taxon>Neopterygii</taxon>
        <taxon>Teleostei</taxon>
        <taxon>Neoteleostei</taxon>
        <taxon>Acanthomorphata</taxon>
        <taxon>Carangaria</taxon>
        <taxon>Carangiformes</taxon>
        <taxon>Echeneidae</taxon>
        <taxon>Echeneis</taxon>
    </lineage>
</organism>
<protein>
    <submittedName>
        <fullName evidence="8">Plakophilin-1-like</fullName>
    </submittedName>
</protein>
<feature type="compositionally biased region" description="Polar residues" evidence="7">
    <location>
        <begin position="30"/>
        <end position="42"/>
    </location>
</feature>
<keyword evidence="4" id="KW-0130">Cell adhesion</keyword>
<dbReference type="InterPro" id="IPR011989">
    <property type="entry name" value="ARM-like"/>
</dbReference>
<dbReference type="Proteomes" id="UP000472264">
    <property type="component" value="Chromosome 5"/>
</dbReference>
<dbReference type="OrthoDB" id="3245100at2759"/>
<dbReference type="GO" id="GO:0005737">
    <property type="term" value="C:cytoplasm"/>
    <property type="evidence" value="ECO:0007669"/>
    <property type="project" value="TreeGrafter"/>
</dbReference>
<evidence type="ECO:0000256" key="6">
    <source>
        <dbReference type="PROSITE-ProRule" id="PRU00259"/>
    </source>
</evidence>
<dbReference type="GO" id="GO:0098609">
    <property type="term" value="P:cell-cell adhesion"/>
    <property type="evidence" value="ECO:0007669"/>
    <property type="project" value="InterPro"/>
</dbReference>
<dbReference type="InParanoid" id="A0A665TDC2"/>
<dbReference type="SMART" id="SM00185">
    <property type="entry name" value="ARM"/>
    <property type="match status" value="6"/>
</dbReference>
<keyword evidence="5" id="KW-0965">Cell junction</keyword>
<dbReference type="AlphaFoldDB" id="A0A665TDC2"/>
<dbReference type="FunCoup" id="A0A665TDC2">
    <property type="interactions" value="905"/>
</dbReference>
<dbReference type="GO" id="GO:0005886">
    <property type="term" value="C:plasma membrane"/>
    <property type="evidence" value="ECO:0007669"/>
    <property type="project" value="TreeGrafter"/>
</dbReference>
<dbReference type="InterPro" id="IPR028435">
    <property type="entry name" value="Plakophilin/d_Catenin"/>
</dbReference>
<feature type="region of interest" description="Disordered" evidence="7">
    <location>
        <begin position="21"/>
        <end position="80"/>
    </location>
</feature>
<evidence type="ECO:0000256" key="2">
    <source>
        <dbReference type="ARBA" id="ARBA00005462"/>
    </source>
</evidence>
<dbReference type="Ensembl" id="ENSENLT00000004217.1">
    <property type="protein sequence ID" value="ENSENLP00000003977.1"/>
    <property type="gene ID" value="ENSENLG00000002000.1"/>
</dbReference>
<keyword evidence="9" id="KW-1185">Reference proteome</keyword>
<dbReference type="PANTHER" id="PTHR10372:SF3">
    <property type="entry name" value="PLAKOPHILIN-1"/>
    <property type="match status" value="1"/>
</dbReference>
<evidence type="ECO:0000256" key="4">
    <source>
        <dbReference type="ARBA" id="ARBA00022889"/>
    </source>
</evidence>
<dbReference type="SUPFAM" id="SSF48371">
    <property type="entry name" value="ARM repeat"/>
    <property type="match status" value="1"/>
</dbReference>
<dbReference type="PROSITE" id="PS50176">
    <property type="entry name" value="ARM_REPEAT"/>
    <property type="match status" value="1"/>
</dbReference>
<evidence type="ECO:0000256" key="1">
    <source>
        <dbReference type="ARBA" id="ARBA00004282"/>
    </source>
</evidence>
<dbReference type="OMA" id="SEPDLAW"/>
<dbReference type="PANTHER" id="PTHR10372">
    <property type="entry name" value="PLAKOPHILLIN-RELATED"/>
    <property type="match status" value="1"/>
</dbReference>
<comment type="similarity">
    <text evidence="2">Belongs to the beta-catenin family.</text>
</comment>
<name>A0A665TDC2_ECHNA</name>
<evidence type="ECO:0000256" key="7">
    <source>
        <dbReference type="SAM" id="MobiDB-lite"/>
    </source>
</evidence>
<keyword evidence="3" id="KW-0677">Repeat</keyword>
<dbReference type="Gene3D" id="1.25.10.10">
    <property type="entry name" value="Leucine-rich Repeat Variant"/>
    <property type="match status" value="1"/>
</dbReference>
<feature type="repeat" description="ARM" evidence="6">
    <location>
        <begin position="305"/>
        <end position="347"/>
    </location>
</feature>
<dbReference type="InterPro" id="IPR016024">
    <property type="entry name" value="ARM-type_fold"/>
</dbReference>
<accession>A0A665TDC2</accession>
<dbReference type="GO" id="GO:0005634">
    <property type="term" value="C:nucleus"/>
    <property type="evidence" value="ECO:0007669"/>
    <property type="project" value="TreeGrafter"/>
</dbReference>
<reference evidence="8" key="2">
    <citation type="submission" date="2025-08" db="UniProtKB">
        <authorList>
            <consortium name="Ensembl"/>
        </authorList>
    </citation>
    <scope>IDENTIFICATION</scope>
</reference>
<gene>
    <name evidence="8" type="primary">pkp1b</name>
</gene>
<dbReference type="InterPro" id="IPR000225">
    <property type="entry name" value="Armadillo"/>
</dbReference>
<dbReference type="GO" id="GO:0005912">
    <property type="term" value="C:adherens junction"/>
    <property type="evidence" value="ECO:0007669"/>
    <property type="project" value="TreeGrafter"/>
</dbReference>
<feature type="compositionally biased region" description="Low complexity" evidence="7">
    <location>
        <begin position="51"/>
        <end position="79"/>
    </location>
</feature>
<evidence type="ECO:0000313" key="8">
    <source>
        <dbReference type="Ensembl" id="ENSENLP00000003977.1"/>
    </source>
</evidence>